<dbReference type="Gene3D" id="2.60.120.620">
    <property type="entry name" value="q2cbj1_9rhob like domain"/>
    <property type="match status" value="1"/>
</dbReference>
<comment type="caution">
    <text evidence="1">The sequence shown here is derived from an EMBL/GenBank/DDBJ whole genome shotgun (WGS) entry which is preliminary data.</text>
</comment>
<keyword evidence="2" id="KW-1185">Reference proteome</keyword>
<proteinExistence type="predicted"/>
<reference evidence="2" key="1">
    <citation type="journal article" date="2019" name="Int. J. Syst. Evol. Microbiol.">
        <title>The Global Catalogue of Microorganisms (GCM) 10K type strain sequencing project: providing services to taxonomists for standard genome sequencing and annotation.</title>
        <authorList>
            <consortium name="The Broad Institute Genomics Platform"/>
            <consortium name="The Broad Institute Genome Sequencing Center for Infectious Disease"/>
            <person name="Wu L."/>
            <person name="Ma J."/>
        </authorList>
    </citation>
    <scope>NUCLEOTIDE SEQUENCE [LARGE SCALE GENOMIC DNA]</scope>
    <source>
        <strain evidence="2">NBRC 102146</strain>
    </source>
</reference>
<dbReference type="InterPro" id="IPR012668">
    <property type="entry name" value="CHP02466"/>
</dbReference>
<dbReference type="SUPFAM" id="SSF48452">
    <property type="entry name" value="TPR-like"/>
    <property type="match status" value="1"/>
</dbReference>
<dbReference type="Gene3D" id="1.25.40.10">
    <property type="entry name" value="Tetratricopeptide repeat domain"/>
    <property type="match status" value="1"/>
</dbReference>
<evidence type="ECO:0000313" key="2">
    <source>
        <dbReference type="Proteomes" id="UP001156703"/>
    </source>
</evidence>
<protein>
    <submittedName>
        <fullName evidence="1">Tetratricopeptide repeat-containing 2OG-Fe(II) oxygenase</fullName>
    </submittedName>
</protein>
<sequence>MRTRCDAGLMQAMTADRGLALIEAGREEEAILLLRDALTHAPDDARLRQVLGLALRAAERCGEAAEAMARAARLAPTDRRIAQGLAQCRLEAGLEATPAFAAALRLGPDDLAIAQGAIAAIAAEQGPGPALEALEPWLARFPDWLAGHWLASRLGAAAGSDAPVDHSIAAELARRPEARHLWQHRLFTLMHSRHWSEAAAVVREARARFPADLAFAWDEAAIATELGEVARAEALYAALGPLPDLGHAIFRCRHWLRQGRPELVAALHGHLPSPAGTEALYPYFSIAWRLLGDPRSAWLEAPALVGIYDLEDELPPLGELAETLRGLHNQVRQPLDQSVRQGTQTDGHLLLRADPRVQALRSVLAEAVARHVAALPPRDPAHPLLRHRRDAPVRFAGSWSVRLTAGGHHENHVHPEGWFSSALYVALPEAMGGDGKAGWLTLGAPQESLGLDLAPLDMVEPMPGRLVLFPSTMWHGTVPFTDGERLTVAFDVKMPPA</sequence>
<organism evidence="1 2">
    <name type="scientific">Sphingomonas astaxanthinifaciens DSM 22298</name>
    <dbReference type="NCBI Taxonomy" id="1123267"/>
    <lineage>
        <taxon>Bacteria</taxon>
        <taxon>Pseudomonadati</taxon>
        <taxon>Pseudomonadota</taxon>
        <taxon>Alphaproteobacteria</taxon>
        <taxon>Sphingomonadales</taxon>
        <taxon>Sphingomonadaceae</taxon>
        <taxon>Sphingomonas</taxon>
    </lineage>
</organism>
<dbReference type="Proteomes" id="UP001156703">
    <property type="component" value="Unassembled WGS sequence"/>
</dbReference>
<name>A0ABQ5Z7C9_9SPHN</name>
<dbReference type="InterPro" id="IPR011990">
    <property type="entry name" value="TPR-like_helical_dom_sf"/>
</dbReference>
<dbReference type="EMBL" id="BSOO01000002">
    <property type="protein sequence ID" value="GLR46492.1"/>
    <property type="molecule type" value="Genomic_DNA"/>
</dbReference>
<evidence type="ECO:0000313" key="1">
    <source>
        <dbReference type="EMBL" id="GLR46492.1"/>
    </source>
</evidence>
<gene>
    <name evidence="1" type="ORF">GCM10007925_02030</name>
</gene>
<accession>A0ABQ5Z7C9</accession>
<dbReference type="Pfam" id="PF13759">
    <property type="entry name" value="2OG-FeII_Oxy_5"/>
    <property type="match status" value="1"/>
</dbReference>